<evidence type="ECO:0000313" key="4">
    <source>
        <dbReference type="EMBL" id="KAK2716482.1"/>
    </source>
</evidence>
<dbReference type="InterPro" id="IPR048924">
    <property type="entry name" value="BAHCC1-like_Tudor"/>
</dbReference>
<dbReference type="Gene3D" id="2.30.30.140">
    <property type="match status" value="1"/>
</dbReference>
<evidence type="ECO:0000256" key="2">
    <source>
        <dbReference type="SAM" id="MobiDB-lite"/>
    </source>
</evidence>
<feature type="region of interest" description="Disordered" evidence="2">
    <location>
        <begin position="145"/>
        <end position="173"/>
    </location>
</feature>
<dbReference type="Pfam" id="PF24912">
    <property type="entry name" value="SH3_TNRC18"/>
    <property type="match status" value="1"/>
</dbReference>
<gene>
    <name evidence="4" type="ORF">QYM36_006835</name>
</gene>
<keyword evidence="1" id="KW-0175">Coiled coil</keyword>
<evidence type="ECO:0000256" key="1">
    <source>
        <dbReference type="SAM" id="Coils"/>
    </source>
</evidence>
<feature type="compositionally biased region" description="Basic residues" evidence="2">
    <location>
        <begin position="1219"/>
        <end position="1230"/>
    </location>
</feature>
<dbReference type="InterPro" id="IPR001025">
    <property type="entry name" value="BAH_dom"/>
</dbReference>
<feature type="compositionally biased region" description="Polar residues" evidence="2">
    <location>
        <begin position="1178"/>
        <end position="1192"/>
    </location>
</feature>
<dbReference type="PANTHER" id="PTHR12505:SF24">
    <property type="entry name" value="PROTEIN WINGED EYE"/>
    <property type="match status" value="1"/>
</dbReference>
<feature type="compositionally biased region" description="Basic and acidic residues" evidence="2">
    <location>
        <begin position="1486"/>
        <end position="1501"/>
    </location>
</feature>
<dbReference type="SMART" id="SM00439">
    <property type="entry name" value="BAH"/>
    <property type="match status" value="1"/>
</dbReference>
<dbReference type="InterPro" id="IPR043151">
    <property type="entry name" value="BAH_sf"/>
</dbReference>
<feature type="coiled-coil region" evidence="1">
    <location>
        <begin position="1026"/>
        <end position="1053"/>
    </location>
</feature>
<feature type="region of interest" description="Disordered" evidence="2">
    <location>
        <begin position="852"/>
        <end position="871"/>
    </location>
</feature>
<dbReference type="Pfam" id="PF21744">
    <property type="entry name" value="BAHCC1-like_Tudor"/>
    <property type="match status" value="1"/>
</dbReference>
<dbReference type="PROSITE" id="PS51038">
    <property type="entry name" value="BAH"/>
    <property type="match status" value="1"/>
</dbReference>
<evidence type="ECO:0000313" key="5">
    <source>
        <dbReference type="Proteomes" id="UP001187531"/>
    </source>
</evidence>
<dbReference type="Gene3D" id="2.30.30.490">
    <property type="match status" value="1"/>
</dbReference>
<feature type="compositionally biased region" description="Basic and acidic residues" evidence="2">
    <location>
        <begin position="145"/>
        <end position="154"/>
    </location>
</feature>
<feature type="compositionally biased region" description="Low complexity" evidence="2">
    <location>
        <begin position="1462"/>
        <end position="1473"/>
    </location>
</feature>
<sequence>MAHFDLNRRDIYSVYPSFMYPQIPIGNTGQMPISGVQQSTLHPAYYSYPHLPGLYRNQVVPQFLPCPGASQVVYNTIRQISHSAEDLTRYPFDMAVFDHPRISDLGFSHGFGPPGLGYSSPVPPTDPKIEMRSSSALDPKFYGCHKEQTAEKRPASTLEMKPKKKKRSKSPVKEINLETKITLSAMIKSEKANIDLSPLQVTPITASVETSQNSRNKETVIDSSSAVSTAISDKEIKVENVEWRAKSCEPTLSEPLDLSIRPRSKTLPTSAKDTSKTFVSKSDRLEQSINNIKQHQHSLESLEDFPKDIVPENSSEILQSLSKAVEDKGSLTNLSEKADDLFDNGGCSRTTPFAKVVLACKQAVEKREIFCTETLAHGSDSLRINEEQKIERPAQLLTGIPNRQGGVNDTDQMISDKNTMTSAILIKTERSPEVLRGYEDGAAGVLETKDSPEVLRSCKPANVCMGEELKVCRSPLLVETGKQSPYCTNFFSPGHGIYPNSPLLKLKSPRFETDVTLPDRTEILDTTVSVKVEKEDESKKSGCLLSKKQGSIPVGIAVARQRAAVTAMTVNHPKLKTQLTERQNVPIAPRQSEPLLFQIAPGSEIVVQNTNEPSTAWSTQACTGVDQQVGISKQSVWVGTAATFSAGNDITRMILPQTLPISNIGYQVPSGNSPLLLIPAACLDSAQRPSILWPAYQPTWTTASPVVSIGPPQPQGFQPTAVTIQHQTSYKMVTPVVQQGVGNVSCYEQSIKEEKQDLGYEPAMPQSFVAEGTTQTTTSVVGFMSPICPETISSEAVISNCGNNLTISGNETPVVKSEDLVLDVKVETSDLDLISEEGKGNSLIPPRQDAVIQTDTPESSDNEYEVEGDDDEKDKLVIVEPPNEDAVSTLNVGTSHSSSEFKTLEVGDIGLSCFPLNCDLKSENFRDAEVPEKQKVQEVESMTPDLSGLKLLMDSIDKVEARKSAPCEGLDLLSTVAETRLLQSCNSSDNKTFDSLCTVASTYCDSSLSEVVPSLKKDDFVMDPVELEMRIRMAELQRKYREKRKELNRLDELSPTKRVSVARKFSVSETRMKKNIGLETGKKRSKSASDKQDNVILELNEDKQQITAGVAISSSKKRKLGFPKKNQSKTLPTETIVPKKSKMYGMMLNNNDDEWNPRATFRGELKTTSLGSDLGLFSISTPSATPPESSGRSPSLETPPPPLPDCWKLPETSADQIKNKSKSSRPIKKHLTPEVSEVPENTVPRPPLAEELVDKLRVLVPNEGLLSAGHVTPLSPPDIYGVVLDGERKNKPRIYSREEILMESILEVHAVPSTTRPGTRVCAFWSHKSRVLYPGRVAVTLEQSKGKNWVVDIEFDDGDSGLIHIEDVRLLPDDYPVKEYNADPLKVLERHRKRRDSSQDTSIASTTAPVEEESIVDKNENDEGRSSKKKKKRGKDKKKDKHKHKKSKKEKSQKDEDRADYSMSSLVESSPDSESSKNLKRKRREKIRDENSRRHKSDTSHKSKRKSNNPSIKFSMDDQPLLFQSLISPSRPDFEKEEDIQPLLLNSPALSVEQLSPDLELQIPEKTELPNETPLSCDEEVKIASTTVAIPEEACSLESMAKLSDEINYSDDEMSDGGAAECLRSHAWEWYGPGVKKKKKTYYKAIKRGDEIIRTGECALFFSTACATEEDARPYIGRISSMWSTQKGSRVPAFVKVRWLYFPEDIDKIVRPEPGTILEGGLFESNHTDENSLQTIDRKVEVISASEYRSRITSEGEDLSSDVYYNAGFYNVTTKQLDIRLDIV</sequence>
<dbReference type="Proteomes" id="UP001187531">
    <property type="component" value="Unassembled WGS sequence"/>
</dbReference>
<dbReference type="InterPro" id="IPR056841">
    <property type="entry name" value="TNRC18_BAHCC1-like_SH3"/>
</dbReference>
<feature type="compositionally biased region" description="Basic and acidic residues" evidence="2">
    <location>
        <begin position="1450"/>
        <end position="1460"/>
    </location>
</feature>
<feature type="compositionally biased region" description="Acidic residues" evidence="2">
    <location>
        <begin position="858"/>
        <end position="871"/>
    </location>
</feature>
<comment type="caution">
    <text evidence="4">The sequence shown here is derived from an EMBL/GenBank/DDBJ whole genome shotgun (WGS) entry which is preliminary data.</text>
</comment>
<dbReference type="PANTHER" id="PTHR12505">
    <property type="entry name" value="PHD FINGER TRANSCRIPTION FACTOR"/>
    <property type="match status" value="1"/>
</dbReference>
<dbReference type="InterPro" id="IPR052429">
    <property type="entry name" value="BAH_domain_protein"/>
</dbReference>
<organism evidence="4 5">
    <name type="scientific">Artemia franciscana</name>
    <name type="common">Brine shrimp</name>
    <name type="synonym">Artemia sanfranciscana</name>
    <dbReference type="NCBI Taxonomy" id="6661"/>
    <lineage>
        <taxon>Eukaryota</taxon>
        <taxon>Metazoa</taxon>
        <taxon>Ecdysozoa</taxon>
        <taxon>Arthropoda</taxon>
        <taxon>Crustacea</taxon>
        <taxon>Branchiopoda</taxon>
        <taxon>Anostraca</taxon>
        <taxon>Artemiidae</taxon>
        <taxon>Artemia</taxon>
    </lineage>
</organism>
<proteinExistence type="predicted"/>
<dbReference type="GO" id="GO:0003682">
    <property type="term" value="F:chromatin binding"/>
    <property type="evidence" value="ECO:0007669"/>
    <property type="project" value="InterPro"/>
</dbReference>
<accession>A0AA88I700</accession>
<feature type="compositionally biased region" description="Basic residues" evidence="2">
    <location>
        <begin position="1427"/>
        <end position="1449"/>
    </location>
</feature>
<name>A0AA88I700_ARTSF</name>
<feature type="compositionally biased region" description="Basic and acidic residues" evidence="2">
    <location>
        <begin position="1415"/>
        <end position="1426"/>
    </location>
</feature>
<dbReference type="Pfam" id="PF01426">
    <property type="entry name" value="BAH"/>
    <property type="match status" value="1"/>
</dbReference>
<feature type="region of interest" description="Disordered" evidence="2">
    <location>
        <begin position="1172"/>
        <end position="1245"/>
    </location>
</feature>
<feature type="compositionally biased region" description="Polar residues" evidence="2">
    <location>
        <begin position="1399"/>
        <end position="1408"/>
    </location>
</feature>
<keyword evidence="5" id="KW-1185">Reference proteome</keyword>
<feature type="domain" description="BAH" evidence="3">
    <location>
        <begin position="1651"/>
        <end position="1781"/>
    </location>
</feature>
<evidence type="ECO:0000259" key="3">
    <source>
        <dbReference type="PROSITE" id="PS51038"/>
    </source>
</evidence>
<feature type="region of interest" description="Disordered" evidence="2">
    <location>
        <begin position="1390"/>
        <end position="1517"/>
    </location>
</feature>
<protein>
    <recommendedName>
        <fullName evidence="3">BAH domain-containing protein</fullName>
    </recommendedName>
</protein>
<reference evidence="4" key="1">
    <citation type="submission" date="2023-07" db="EMBL/GenBank/DDBJ databases">
        <title>Chromosome-level genome assembly of Artemia franciscana.</title>
        <authorList>
            <person name="Jo E."/>
        </authorList>
    </citation>
    <scope>NUCLEOTIDE SEQUENCE</scope>
    <source>
        <tissue evidence="4">Whole body</tissue>
    </source>
</reference>
<dbReference type="EMBL" id="JAVRJZ010000011">
    <property type="protein sequence ID" value="KAK2716482.1"/>
    <property type="molecule type" value="Genomic_DNA"/>
</dbReference>